<dbReference type="RefSeq" id="WP_196153284.1">
    <property type="nucleotide sequence ID" value="NZ_JADMLG010000019.1"/>
</dbReference>
<feature type="domain" description="N-acetyltransferase" evidence="1">
    <location>
        <begin position="7"/>
        <end position="93"/>
    </location>
</feature>
<name>A0A931N7Q4_9NOCA</name>
<dbReference type="Pfam" id="PF14542">
    <property type="entry name" value="Acetyltransf_CG"/>
    <property type="match status" value="1"/>
</dbReference>
<dbReference type="AlphaFoldDB" id="A0A931N7Q4"/>
<dbReference type="PANTHER" id="PTHR31435:SF10">
    <property type="entry name" value="BSR4717 PROTEIN"/>
    <property type="match status" value="1"/>
</dbReference>
<dbReference type="Proteomes" id="UP000655751">
    <property type="component" value="Unassembled WGS sequence"/>
</dbReference>
<dbReference type="Gene3D" id="3.40.630.30">
    <property type="match status" value="1"/>
</dbReference>
<evidence type="ECO:0000259" key="1">
    <source>
        <dbReference type="PROSITE" id="PS51729"/>
    </source>
</evidence>
<dbReference type="SUPFAM" id="SSF55729">
    <property type="entry name" value="Acyl-CoA N-acyltransferases (Nat)"/>
    <property type="match status" value="1"/>
</dbReference>
<evidence type="ECO:0000313" key="2">
    <source>
        <dbReference type="EMBL" id="MBH0780983.1"/>
    </source>
</evidence>
<accession>A0A931N7Q4</accession>
<keyword evidence="3" id="KW-1185">Reference proteome</keyword>
<dbReference type="PROSITE" id="PS51729">
    <property type="entry name" value="GNAT_YJDJ"/>
    <property type="match status" value="1"/>
</dbReference>
<organism evidence="2 3">
    <name type="scientific">Nocardia bovistercoris</name>
    <dbReference type="NCBI Taxonomy" id="2785916"/>
    <lineage>
        <taxon>Bacteria</taxon>
        <taxon>Bacillati</taxon>
        <taxon>Actinomycetota</taxon>
        <taxon>Actinomycetes</taxon>
        <taxon>Mycobacteriales</taxon>
        <taxon>Nocardiaceae</taxon>
        <taxon>Nocardia</taxon>
    </lineage>
</organism>
<sequence>MAENEVVNNPGQHRYEIFHGGALAGFAEYVERDDITDFTHTEIDDAFGGKGLGKVLAKFALDDVVARGRVIEAHCPFIRSYLEKNSDYDAHVLGKGVSR</sequence>
<reference evidence="2" key="1">
    <citation type="submission" date="2020-11" db="EMBL/GenBank/DDBJ databases">
        <title>Nocardia NEAU-351.nov., a novel actinomycete isolated from the cow dung.</title>
        <authorList>
            <person name="Zhang X."/>
        </authorList>
    </citation>
    <scope>NUCLEOTIDE SEQUENCE</scope>
    <source>
        <strain evidence="2">NEAU-351</strain>
    </source>
</reference>
<dbReference type="EMBL" id="JADMLG010000019">
    <property type="protein sequence ID" value="MBH0780983.1"/>
    <property type="molecule type" value="Genomic_DNA"/>
</dbReference>
<protein>
    <submittedName>
        <fullName evidence="2">N-acetyltransferase</fullName>
    </submittedName>
</protein>
<gene>
    <name evidence="2" type="ORF">IT779_32400</name>
</gene>
<dbReference type="InterPro" id="IPR016181">
    <property type="entry name" value="Acyl_CoA_acyltransferase"/>
</dbReference>
<proteinExistence type="predicted"/>
<dbReference type="InterPro" id="IPR031165">
    <property type="entry name" value="GNAT_YJDJ"/>
</dbReference>
<dbReference type="PANTHER" id="PTHR31435">
    <property type="entry name" value="PROTEIN NATD1"/>
    <property type="match status" value="1"/>
</dbReference>
<comment type="caution">
    <text evidence="2">The sequence shown here is derived from an EMBL/GenBank/DDBJ whole genome shotgun (WGS) entry which is preliminary data.</text>
</comment>
<dbReference type="InterPro" id="IPR045057">
    <property type="entry name" value="Gcn5-rel_NAT"/>
</dbReference>
<evidence type="ECO:0000313" key="3">
    <source>
        <dbReference type="Proteomes" id="UP000655751"/>
    </source>
</evidence>